<comment type="caution">
    <text evidence="17">The sequence shown here is derived from an EMBL/GenBank/DDBJ whole genome shotgun (WGS) entry which is preliminary data.</text>
</comment>
<dbReference type="SUPFAM" id="SSF52172">
    <property type="entry name" value="CheY-like"/>
    <property type="match status" value="1"/>
</dbReference>
<dbReference type="SMART" id="SM00448">
    <property type="entry name" value="REC"/>
    <property type="match status" value="1"/>
</dbReference>
<dbReference type="STRING" id="1189621.A3SI_07484"/>
<dbReference type="Proteomes" id="UP000005551">
    <property type="component" value="Unassembled WGS sequence"/>
</dbReference>
<dbReference type="AlphaFoldDB" id="I5C5L6"/>
<keyword evidence="13" id="KW-0472">Membrane</keyword>
<keyword evidence="5 14" id="KW-0597">Phosphoprotein</keyword>
<dbReference type="RefSeq" id="WP_009054356.1">
    <property type="nucleotide sequence ID" value="NZ_AJYA01000016.1"/>
</dbReference>
<dbReference type="GO" id="GO:0005886">
    <property type="term" value="C:plasma membrane"/>
    <property type="evidence" value="ECO:0007669"/>
    <property type="project" value="UniProtKB-SubCell"/>
</dbReference>
<dbReference type="Pfam" id="PF00072">
    <property type="entry name" value="Response_reg"/>
    <property type="match status" value="1"/>
</dbReference>
<dbReference type="InterPro" id="IPR011006">
    <property type="entry name" value="CheY-like_superfamily"/>
</dbReference>
<dbReference type="PROSITE" id="PS50109">
    <property type="entry name" value="HIS_KIN"/>
    <property type="match status" value="1"/>
</dbReference>
<dbReference type="Gene3D" id="3.30.450.40">
    <property type="match status" value="1"/>
</dbReference>
<dbReference type="Gene3D" id="3.30.565.10">
    <property type="entry name" value="Histidine kinase-like ATPase, C-terminal domain"/>
    <property type="match status" value="1"/>
</dbReference>
<feature type="domain" description="Histidine kinase" evidence="15">
    <location>
        <begin position="97"/>
        <end position="320"/>
    </location>
</feature>
<dbReference type="SUPFAM" id="SSF55874">
    <property type="entry name" value="ATPase domain of HSP90 chaperone/DNA topoisomerase II/histidine kinase"/>
    <property type="match status" value="1"/>
</dbReference>
<evidence type="ECO:0000256" key="14">
    <source>
        <dbReference type="PROSITE-ProRule" id="PRU00169"/>
    </source>
</evidence>
<dbReference type="CDD" id="cd17546">
    <property type="entry name" value="REC_hyHK_CKI1_RcsC-like"/>
    <property type="match status" value="1"/>
</dbReference>
<evidence type="ECO:0000313" key="18">
    <source>
        <dbReference type="Proteomes" id="UP000005551"/>
    </source>
</evidence>
<dbReference type="PANTHER" id="PTHR45339">
    <property type="entry name" value="HYBRID SIGNAL TRANSDUCTION HISTIDINE KINASE J"/>
    <property type="match status" value="1"/>
</dbReference>
<dbReference type="InterPro" id="IPR003018">
    <property type="entry name" value="GAF"/>
</dbReference>
<evidence type="ECO:0000256" key="12">
    <source>
        <dbReference type="ARBA" id="ARBA00023012"/>
    </source>
</evidence>
<evidence type="ECO:0000313" key="17">
    <source>
        <dbReference type="EMBL" id="EIM77118.1"/>
    </source>
</evidence>
<evidence type="ECO:0000256" key="9">
    <source>
        <dbReference type="ARBA" id="ARBA00022777"/>
    </source>
</evidence>
<dbReference type="FunFam" id="3.30.565.10:FF:000010">
    <property type="entry name" value="Sensor histidine kinase RcsC"/>
    <property type="match status" value="1"/>
</dbReference>
<dbReference type="SUPFAM" id="SSF47384">
    <property type="entry name" value="Homodimeric domain of signal transducing histidine kinase"/>
    <property type="match status" value="1"/>
</dbReference>
<organism evidence="17 18">
    <name type="scientific">Nitritalea halalkaliphila LW7</name>
    <dbReference type="NCBI Taxonomy" id="1189621"/>
    <lineage>
        <taxon>Bacteria</taxon>
        <taxon>Pseudomonadati</taxon>
        <taxon>Bacteroidota</taxon>
        <taxon>Cytophagia</taxon>
        <taxon>Cytophagales</taxon>
        <taxon>Cyclobacteriaceae</taxon>
        <taxon>Nitritalea</taxon>
    </lineage>
</organism>
<keyword evidence="18" id="KW-1185">Reference proteome</keyword>
<evidence type="ECO:0000259" key="16">
    <source>
        <dbReference type="PROSITE" id="PS50110"/>
    </source>
</evidence>
<sequence length="467" mass="52165">MWWRNSKKGPLQDLLLAQDIKSIIIIPIFLGQKFWGYAGFDDCTRARKWSEAEKALLMSFADSIANALARKNLEISLTESMHRAKEASLAKSEFLANMSHEIRTPLNGIIGFSDLLLHTQLDSEQKTYTEAIIQSGELLLGIINDVLDFSKIEAGKVELDLKATQPEALLQETLRIVQPLAQKKGLRILIDTSHSGCPPEAEYRLDETRVRQVLLNLLSNAIKFTEQGAVTLQLRCKQVGKKTSLQFAVIDTGIGIHPDNQKRIFEAFSQEDNTTTRKFGGTGLGLTISNKLLFLMGSKLKLHSLPGEGSTFYFDLEVEMLPHSAKQADSITHLAHTQAMEEPQEKLTILVADDNPMNILLTKTLLRKDLPHAQVVEVEDGIELVEKFPSLQPDLVLIDVHMPRMSGLEAVKILRNFPGGQVPMIALTASALEGDREKCLEAGMDDYLSKPFRIEELRAILKKHLKV</sequence>
<evidence type="ECO:0000256" key="3">
    <source>
        <dbReference type="ARBA" id="ARBA00012438"/>
    </source>
</evidence>
<evidence type="ECO:0000256" key="4">
    <source>
        <dbReference type="ARBA" id="ARBA00022475"/>
    </source>
</evidence>
<comment type="catalytic activity">
    <reaction evidence="1">
        <text>ATP + protein L-histidine = ADP + protein N-phospho-L-histidine.</text>
        <dbReference type="EC" id="2.7.13.3"/>
    </reaction>
</comment>
<dbReference type="PRINTS" id="PR00344">
    <property type="entry name" value="BCTRLSENSOR"/>
</dbReference>
<name>I5C5L6_9BACT</name>
<dbReference type="Pfam" id="PF00512">
    <property type="entry name" value="HisKA"/>
    <property type="match status" value="1"/>
</dbReference>
<dbReference type="OrthoDB" id="9811889at2"/>
<dbReference type="InterPro" id="IPR003594">
    <property type="entry name" value="HATPase_dom"/>
</dbReference>
<dbReference type="PROSITE" id="PS50110">
    <property type="entry name" value="RESPONSE_REGULATORY"/>
    <property type="match status" value="1"/>
</dbReference>
<evidence type="ECO:0000259" key="15">
    <source>
        <dbReference type="PROSITE" id="PS50109"/>
    </source>
</evidence>
<dbReference type="InterPro" id="IPR003661">
    <property type="entry name" value="HisK_dim/P_dom"/>
</dbReference>
<evidence type="ECO:0000256" key="8">
    <source>
        <dbReference type="ARBA" id="ARBA00022741"/>
    </source>
</evidence>
<proteinExistence type="predicted"/>
<evidence type="ECO:0000256" key="6">
    <source>
        <dbReference type="ARBA" id="ARBA00022679"/>
    </source>
</evidence>
<dbReference type="GO" id="GO:0000155">
    <property type="term" value="F:phosphorelay sensor kinase activity"/>
    <property type="evidence" value="ECO:0007669"/>
    <property type="project" value="InterPro"/>
</dbReference>
<keyword evidence="6" id="KW-0808">Transferase</keyword>
<evidence type="ECO:0000256" key="2">
    <source>
        <dbReference type="ARBA" id="ARBA00004651"/>
    </source>
</evidence>
<keyword evidence="10" id="KW-0067">ATP-binding</keyword>
<reference evidence="17 18" key="1">
    <citation type="submission" date="2012-05" db="EMBL/GenBank/DDBJ databases">
        <title>Genome sequence of Nitritalea halalkaliphila LW7.</title>
        <authorList>
            <person name="Jangir P.K."/>
            <person name="Singh A."/>
            <person name="Shivaji S."/>
            <person name="Sharma R."/>
        </authorList>
    </citation>
    <scope>NUCLEOTIDE SEQUENCE [LARGE SCALE GENOMIC DNA]</scope>
    <source>
        <strain evidence="17 18">LW7</strain>
    </source>
</reference>
<keyword evidence="7" id="KW-0812">Transmembrane</keyword>
<keyword evidence="9 17" id="KW-0418">Kinase</keyword>
<keyword evidence="4" id="KW-1003">Cell membrane</keyword>
<keyword evidence="12" id="KW-0902">Two-component regulatory system</keyword>
<feature type="domain" description="Response regulatory" evidence="16">
    <location>
        <begin position="348"/>
        <end position="465"/>
    </location>
</feature>
<keyword evidence="11" id="KW-1133">Transmembrane helix</keyword>
<dbReference type="InterPro" id="IPR001789">
    <property type="entry name" value="Sig_transdc_resp-reg_receiver"/>
</dbReference>
<dbReference type="InterPro" id="IPR004358">
    <property type="entry name" value="Sig_transdc_His_kin-like_C"/>
</dbReference>
<dbReference type="CDD" id="cd00082">
    <property type="entry name" value="HisKA"/>
    <property type="match status" value="1"/>
</dbReference>
<evidence type="ECO:0000256" key="7">
    <source>
        <dbReference type="ARBA" id="ARBA00022692"/>
    </source>
</evidence>
<keyword evidence="8" id="KW-0547">Nucleotide-binding</keyword>
<dbReference type="InterPro" id="IPR036890">
    <property type="entry name" value="HATPase_C_sf"/>
</dbReference>
<evidence type="ECO:0000256" key="1">
    <source>
        <dbReference type="ARBA" id="ARBA00000085"/>
    </source>
</evidence>
<dbReference type="Gene3D" id="1.10.287.130">
    <property type="match status" value="1"/>
</dbReference>
<dbReference type="Pfam" id="PF02518">
    <property type="entry name" value="HATPase_c"/>
    <property type="match status" value="1"/>
</dbReference>
<feature type="modified residue" description="4-aspartylphosphate" evidence="14">
    <location>
        <position position="399"/>
    </location>
</feature>
<dbReference type="SUPFAM" id="SSF55781">
    <property type="entry name" value="GAF domain-like"/>
    <property type="match status" value="1"/>
</dbReference>
<dbReference type="Gene3D" id="3.40.50.2300">
    <property type="match status" value="1"/>
</dbReference>
<dbReference type="InterPro" id="IPR005467">
    <property type="entry name" value="His_kinase_dom"/>
</dbReference>
<dbReference type="EMBL" id="AJYA01000016">
    <property type="protein sequence ID" value="EIM77118.1"/>
    <property type="molecule type" value="Genomic_DNA"/>
</dbReference>
<dbReference type="SMART" id="SM00388">
    <property type="entry name" value="HisKA"/>
    <property type="match status" value="1"/>
</dbReference>
<evidence type="ECO:0000256" key="5">
    <source>
        <dbReference type="ARBA" id="ARBA00022553"/>
    </source>
</evidence>
<protein>
    <recommendedName>
        <fullName evidence="3">histidine kinase</fullName>
        <ecNumber evidence="3">2.7.13.3</ecNumber>
    </recommendedName>
</protein>
<evidence type="ECO:0000256" key="10">
    <source>
        <dbReference type="ARBA" id="ARBA00022840"/>
    </source>
</evidence>
<gene>
    <name evidence="17" type="ORF">A3SI_07484</name>
</gene>
<dbReference type="Pfam" id="PF01590">
    <property type="entry name" value="GAF"/>
    <property type="match status" value="1"/>
</dbReference>
<dbReference type="InterPro" id="IPR036097">
    <property type="entry name" value="HisK_dim/P_sf"/>
</dbReference>
<dbReference type="EC" id="2.7.13.3" evidence="3"/>
<dbReference type="InterPro" id="IPR029016">
    <property type="entry name" value="GAF-like_dom_sf"/>
</dbReference>
<accession>I5C5L6</accession>
<dbReference type="PANTHER" id="PTHR45339:SF1">
    <property type="entry name" value="HYBRID SIGNAL TRANSDUCTION HISTIDINE KINASE J"/>
    <property type="match status" value="1"/>
</dbReference>
<dbReference type="CDD" id="cd16922">
    <property type="entry name" value="HATPase_EvgS-ArcB-TorS-like"/>
    <property type="match status" value="1"/>
</dbReference>
<comment type="subcellular location">
    <subcellularLocation>
        <location evidence="2">Cell membrane</location>
        <topology evidence="2">Multi-pass membrane protein</topology>
    </subcellularLocation>
</comment>
<evidence type="ECO:0000256" key="11">
    <source>
        <dbReference type="ARBA" id="ARBA00022989"/>
    </source>
</evidence>
<dbReference type="SMART" id="SM00387">
    <property type="entry name" value="HATPase_c"/>
    <property type="match status" value="1"/>
</dbReference>
<evidence type="ECO:0000256" key="13">
    <source>
        <dbReference type="ARBA" id="ARBA00023136"/>
    </source>
</evidence>
<dbReference type="GO" id="GO:0005524">
    <property type="term" value="F:ATP binding"/>
    <property type="evidence" value="ECO:0007669"/>
    <property type="project" value="UniProtKB-KW"/>
</dbReference>
<dbReference type="FunFam" id="1.10.287.130:FF:000003">
    <property type="entry name" value="Histidine kinase"/>
    <property type="match status" value="1"/>
</dbReference>